<dbReference type="Proteomes" id="UP000226192">
    <property type="component" value="Unassembled WGS sequence"/>
</dbReference>
<dbReference type="SMART" id="SM01083">
    <property type="entry name" value="Cir_N"/>
    <property type="match status" value="1"/>
</dbReference>
<comment type="caution">
    <text evidence="4">The sequence shown here is derived from an EMBL/GenBank/DDBJ whole genome shotgun (WGS) entry which is preliminary data.</text>
</comment>
<dbReference type="OrthoDB" id="2159131at2759"/>
<sequence>MPLHLLGKKSWNVYNAKNIARVSRDEAAAKAALEAHEQRIQEAEAQRRIAILRGEIQPPTPTLSPPRQDKAFVDVPTGGARRKRKRSGEDDTDFEMRLAREDQDGAVMRHSDLQYKTSCAPIVDSAGYIDLFGSDKGRLRSTEKNEEVEEEARQQRREYQDQYSMRLSNAAGKAGLNQQPWYSQSTDVVAAPAPSKDVWGREDFGRKDRDAKRLVDNDPLAIMKWGSIVAERGNADEMREATDMIMVRVGRNMTGDQDGD</sequence>
<accession>A0A2C5XEH5</accession>
<proteinExistence type="predicted"/>
<dbReference type="PANTHER" id="PTHR22093:SF0">
    <property type="entry name" value="LEUKOCYTE RECEPTOR CLUSTER MEMBER 1"/>
    <property type="match status" value="1"/>
</dbReference>
<evidence type="ECO:0000256" key="2">
    <source>
        <dbReference type="SAM" id="MobiDB-lite"/>
    </source>
</evidence>
<dbReference type="InterPro" id="IPR019339">
    <property type="entry name" value="CIR_N_dom"/>
</dbReference>
<feature type="region of interest" description="Disordered" evidence="2">
    <location>
        <begin position="139"/>
        <end position="159"/>
    </location>
</feature>
<dbReference type="AlphaFoldDB" id="A0A2C5XEH5"/>
<keyword evidence="1" id="KW-0175">Coiled coil</keyword>
<evidence type="ECO:0000313" key="5">
    <source>
        <dbReference type="Proteomes" id="UP000226192"/>
    </source>
</evidence>
<protein>
    <recommendedName>
        <fullName evidence="3">CBF1-interacting co-repressor CIR N-terminal domain-containing protein</fullName>
    </recommendedName>
</protein>
<evidence type="ECO:0000313" key="4">
    <source>
        <dbReference type="EMBL" id="PHH59668.1"/>
    </source>
</evidence>
<dbReference type="PANTHER" id="PTHR22093">
    <property type="entry name" value="LEUKOCYTE RECEPTOR CLUSTER LRC MEMBER 1"/>
    <property type="match status" value="1"/>
</dbReference>
<evidence type="ECO:0000256" key="1">
    <source>
        <dbReference type="SAM" id="Coils"/>
    </source>
</evidence>
<feature type="domain" description="CBF1-interacting co-repressor CIR N-terminal" evidence="3">
    <location>
        <begin position="10"/>
        <end position="46"/>
    </location>
</feature>
<gene>
    <name evidence="4" type="ORF">CDD81_2670</name>
</gene>
<feature type="region of interest" description="Disordered" evidence="2">
    <location>
        <begin position="57"/>
        <end position="93"/>
    </location>
</feature>
<dbReference type="STRING" id="1399860.A0A2C5XEH5"/>
<keyword evidence="5" id="KW-1185">Reference proteome</keyword>
<dbReference type="InterPro" id="IPR039875">
    <property type="entry name" value="LENG1-like"/>
</dbReference>
<organism evidence="4 5">
    <name type="scientific">Ophiocordyceps australis</name>
    <dbReference type="NCBI Taxonomy" id="1399860"/>
    <lineage>
        <taxon>Eukaryota</taxon>
        <taxon>Fungi</taxon>
        <taxon>Dikarya</taxon>
        <taxon>Ascomycota</taxon>
        <taxon>Pezizomycotina</taxon>
        <taxon>Sordariomycetes</taxon>
        <taxon>Hypocreomycetidae</taxon>
        <taxon>Hypocreales</taxon>
        <taxon>Ophiocordycipitaceae</taxon>
        <taxon>Ophiocordyceps</taxon>
    </lineage>
</organism>
<name>A0A2C5XEH5_9HYPO</name>
<dbReference type="EMBL" id="NJET01000189">
    <property type="protein sequence ID" value="PHH59668.1"/>
    <property type="molecule type" value="Genomic_DNA"/>
</dbReference>
<feature type="coiled-coil region" evidence="1">
    <location>
        <begin position="19"/>
        <end position="53"/>
    </location>
</feature>
<evidence type="ECO:0000259" key="3">
    <source>
        <dbReference type="SMART" id="SM01083"/>
    </source>
</evidence>
<reference evidence="4 5" key="1">
    <citation type="submission" date="2017-06" db="EMBL/GenBank/DDBJ databases">
        <title>Ant-infecting Ophiocordyceps genomes reveal a high diversity of potential behavioral manipulation genes and a possible major role for enterotoxins.</title>
        <authorList>
            <person name="De Bekker C."/>
            <person name="Evans H.C."/>
            <person name="Brachmann A."/>
            <person name="Hughes D.P."/>
        </authorList>
    </citation>
    <scope>NUCLEOTIDE SEQUENCE [LARGE SCALE GENOMIC DNA]</scope>
    <source>
        <strain evidence="4 5">Map64</strain>
    </source>
</reference>